<dbReference type="InterPro" id="IPR045840">
    <property type="entry name" value="Ariadne"/>
</dbReference>
<dbReference type="EMBL" id="BAABME010001714">
    <property type="protein sequence ID" value="GAA0151096.1"/>
    <property type="molecule type" value="Genomic_DNA"/>
</dbReference>
<evidence type="ECO:0000259" key="1">
    <source>
        <dbReference type="Pfam" id="PF19422"/>
    </source>
</evidence>
<dbReference type="SUPFAM" id="SSF57850">
    <property type="entry name" value="RING/U-box"/>
    <property type="match status" value="1"/>
</dbReference>
<protein>
    <submittedName>
        <fullName evidence="2">Ubiquitin-protein ligase</fullName>
    </submittedName>
</protein>
<gene>
    <name evidence="2" type="ORF">LIER_09888</name>
</gene>
<proteinExistence type="predicted"/>
<name>A0AAV3PIK9_LITER</name>
<dbReference type="Pfam" id="PF19422">
    <property type="entry name" value="Ariadne"/>
    <property type="match status" value="1"/>
</dbReference>
<keyword evidence="2" id="KW-0436">Ligase</keyword>
<accession>A0AAV3PIK9</accession>
<evidence type="ECO:0000313" key="3">
    <source>
        <dbReference type="Proteomes" id="UP001454036"/>
    </source>
</evidence>
<comment type="caution">
    <text evidence="2">The sequence shown here is derived from an EMBL/GenBank/DDBJ whole genome shotgun (WGS) entry which is preliminary data.</text>
</comment>
<evidence type="ECO:0000313" key="2">
    <source>
        <dbReference type="EMBL" id="GAA0151096.1"/>
    </source>
</evidence>
<dbReference type="AlphaFoldDB" id="A0AAV3PIK9"/>
<keyword evidence="3" id="KW-1185">Reference proteome</keyword>
<sequence>MTCGNPCGHQFCWLCFLDWKRHDGASCNKFREGETPANPGEVIRKRAKNMLERYMHYYELFASNDKSREKARSDLAKMQNGLLKVISEKNWQEELNLAFIIEAWEQIIECRRVLKWTYAYGYYLPEEEPTKKQFFEYLQGEAEAGLERLHRCAENELEDYYIEGRSPSIDFLLFRSKLMSLTEVTATYFENLVTALENGLEDVDSHVASVNSKRQKKE</sequence>
<feature type="domain" description="Ariadne" evidence="1">
    <location>
        <begin position="52"/>
        <end position="200"/>
    </location>
</feature>
<dbReference type="GO" id="GO:0016874">
    <property type="term" value="F:ligase activity"/>
    <property type="evidence" value="ECO:0007669"/>
    <property type="project" value="UniProtKB-KW"/>
</dbReference>
<organism evidence="2 3">
    <name type="scientific">Lithospermum erythrorhizon</name>
    <name type="common">Purple gromwell</name>
    <name type="synonym">Lithospermum officinale var. erythrorhizon</name>
    <dbReference type="NCBI Taxonomy" id="34254"/>
    <lineage>
        <taxon>Eukaryota</taxon>
        <taxon>Viridiplantae</taxon>
        <taxon>Streptophyta</taxon>
        <taxon>Embryophyta</taxon>
        <taxon>Tracheophyta</taxon>
        <taxon>Spermatophyta</taxon>
        <taxon>Magnoliopsida</taxon>
        <taxon>eudicotyledons</taxon>
        <taxon>Gunneridae</taxon>
        <taxon>Pentapetalae</taxon>
        <taxon>asterids</taxon>
        <taxon>lamiids</taxon>
        <taxon>Boraginales</taxon>
        <taxon>Boraginaceae</taxon>
        <taxon>Boraginoideae</taxon>
        <taxon>Lithospermeae</taxon>
        <taxon>Lithospermum</taxon>
    </lineage>
</organism>
<dbReference type="Proteomes" id="UP001454036">
    <property type="component" value="Unassembled WGS sequence"/>
</dbReference>
<reference evidence="2 3" key="1">
    <citation type="submission" date="2024-01" db="EMBL/GenBank/DDBJ databases">
        <title>The complete chloroplast genome sequence of Lithospermum erythrorhizon: insights into the phylogenetic relationship among Boraginaceae species and the maternal lineages of purple gromwells.</title>
        <authorList>
            <person name="Okada T."/>
            <person name="Watanabe K."/>
        </authorList>
    </citation>
    <scope>NUCLEOTIDE SEQUENCE [LARGE SCALE GENOMIC DNA]</scope>
</reference>
<dbReference type="Gene3D" id="1.20.120.1750">
    <property type="match status" value="1"/>
</dbReference>